<gene>
    <name evidence="1" type="ORF">FYJ69_04850</name>
</gene>
<reference evidence="1 2" key="1">
    <citation type="submission" date="2019-08" db="EMBL/GenBank/DDBJ databases">
        <title>In-depth cultivation of the pig gut microbiome towards novel bacterial diversity and tailored functional studies.</title>
        <authorList>
            <person name="Wylensek D."/>
            <person name="Hitch T.C.A."/>
            <person name="Clavel T."/>
        </authorList>
    </citation>
    <scope>NUCLEOTIDE SEQUENCE [LARGE SCALE GENOMIC DNA]</scope>
    <source>
        <strain evidence="1 2">WB01_CNA04</strain>
    </source>
</reference>
<evidence type="ECO:0000313" key="2">
    <source>
        <dbReference type="Proteomes" id="UP000434342"/>
    </source>
</evidence>
<dbReference type="Proteomes" id="UP000434342">
    <property type="component" value="Unassembled WGS sequence"/>
</dbReference>
<protein>
    <submittedName>
        <fullName evidence="1">Uncharacterized protein</fullName>
    </submittedName>
</protein>
<name>A0A6N7WVW6_9ACTN</name>
<organism evidence="1 2">
    <name type="scientific">Parafannyhessea umbonata</name>
    <dbReference type="NCBI Taxonomy" id="604330"/>
    <lineage>
        <taxon>Bacteria</taxon>
        <taxon>Bacillati</taxon>
        <taxon>Actinomycetota</taxon>
        <taxon>Coriobacteriia</taxon>
        <taxon>Coriobacteriales</taxon>
        <taxon>Atopobiaceae</taxon>
        <taxon>Parafannyhessea</taxon>
    </lineage>
</organism>
<dbReference type="RefSeq" id="WP_154540630.1">
    <property type="nucleotide sequence ID" value="NZ_VUND01000002.1"/>
</dbReference>
<sequence>MRVLYLTNYHNPYRDEFFEQLGRRCDLTVLFEQRADAARDASRSEGEKREYSAFLRRKAAEYTIEATVDAHASVWRGGRR</sequence>
<dbReference type="AlphaFoldDB" id="A0A6N7WVW6"/>
<comment type="caution">
    <text evidence="1">The sequence shown here is derived from an EMBL/GenBank/DDBJ whole genome shotgun (WGS) entry which is preliminary data.</text>
</comment>
<evidence type="ECO:0000313" key="1">
    <source>
        <dbReference type="EMBL" id="MST60241.1"/>
    </source>
</evidence>
<proteinExistence type="predicted"/>
<accession>A0A6N7WVW6</accession>
<dbReference type="EMBL" id="VUND01000002">
    <property type="protein sequence ID" value="MST60241.1"/>
    <property type="molecule type" value="Genomic_DNA"/>
</dbReference>